<dbReference type="InterPro" id="IPR043502">
    <property type="entry name" value="DNA/RNA_pol_sf"/>
</dbReference>
<name>A0A6A2Z918_HIBSY</name>
<dbReference type="SUPFAM" id="SSF56672">
    <property type="entry name" value="DNA/RNA polymerases"/>
    <property type="match status" value="1"/>
</dbReference>
<keyword evidence="3" id="KW-0540">Nuclease</keyword>
<dbReference type="Pfam" id="PF17917">
    <property type="entry name" value="RT_RNaseH"/>
    <property type="match status" value="1"/>
</dbReference>
<protein>
    <recommendedName>
        <fullName evidence="8">Reverse transcriptase RNase H-like domain-containing protein</fullName>
    </recommendedName>
</protein>
<dbReference type="Gene3D" id="3.10.20.370">
    <property type="match status" value="1"/>
</dbReference>
<evidence type="ECO:0000256" key="3">
    <source>
        <dbReference type="ARBA" id="ARBA00022722"/>
    </source>
</evidence>
<organism evidence="9 10">
    <name type="scientific">Hibiscus syriacus</name>
    <name type="common">Rose of Sharon</name>
    <dbReference type="NCBI Taxonomy" id="106335"/>
    <lineage>
        <taxon>Eukaryota</taxon>
        <taxon>Viridiplantae</taxon>
        <taxon>Streptophyta</taxon>
        <taxon>Embryophyta</taxon>
        <taxon>Tracheophyta</taxon>
        <taxon>Spermatophyta</taxon>
        <taxon>Magnoliopsida</taxon>
        <taxon>eudicotyledons</taxon>
        <taxon>Gunneridae</taxon>
        <taxon>Pentapetalae</taxon>
        <taxon>rosids</taxon>
        <taxon>malvids</taxon>
        <taxon>Malvales</taxon>
        <taxon>Malvaceae</taxon>
        <taxon>Malvoideae</taxon>
        <taxon>Hibiscus</taxon>
    </lineage>
</organism>
<evidence type="ECO:0000259" key="8">
    <source>
        <dbReference type="Pfam" id="PF17917"/>
    </source>
</evidence>
<dbReference type="PANTHER" id="PTHR37984:SF5">
    <property type="entry name" value="PROTEIN NYNRIN-LIKE"/>
    <property type="match status" value="1"/>
</dbReference>
<keyword evidence="10" id="KW-1185">Reference proteome</keyword>
<feature type="region of interest" description="Disordered" evidence="7">
    <location>
        <begin position="395"/>
        <end position="420"/>
    </location>
</feature>
<evidence type="ECO:0000313" key="9">
    <source>
        <dbReference type="EMBL" id="KAE8688113.1"/>
    </source>
</evidence>
<keyword evidence="6" id="KW-0695">RNA-directed DNA polymerase</keyword>
<keyword evidence="2" id="KW-0548">Nucleotidyltransferase</keyword>
<dbReference type="InterPro" id="IPR041373">
    <property type="entry name" value="RT_RNaseH"/>
</dbReference>
<keyword evidence="1" id="KW-0808">Transferase</keyword>
<dbReference type="Proteomes" id="UP000436088">
    <property type="component" value="Unassembled WGS sequence"/>
</dbReference>
<proteinExistence type="predicted"/>
<evidence type="ECO:0000256" key="6">
    <source>
        <dbReference type="ARBA" id="ARBA00022918"/>
    </source>
</evidence>
<feature type="compositionally biased region" description="Acidic residues" evidence="7">
    <location>
        <begin position="191"/>
        <end position="205"/>
    </location>
</feature>
<feature type="compositionally biased region" description="Basic and acidic residues" evidence="7">
    <location>
        <begin position="180"/>
        <end position="190"/>
    </location>
</feature>
<dbReference type="GO" id="GO:0016787">
    <property type="term" value="F:hydrolase activity"/>
    <property type="evidence" value="ECO:0007669"/>
    <property type="project" value="UniProtKB-KW"/>
</dbReference>
<sequence length="801" mass="90886">MSLQVENSGNMSFEKPIGVTFGNPQDMSFDVPTIMPLEVQKDVSLEVPRVVIIEAPSTLQLLKRIQQPMEFLNIKQPTPIKHPPCNLFHPYGEILPTLKAIIWRGIKVKGRTWKQGTHCGSLREYLEFICSSQLAHKGRSTLHQRAWMICRAKRNPPISIPILIPIKNDNQNQTEGQQPIEREELQRQGIEETEEDEEEEEGWKEDDELMEKRCFRCLEENNPSSNGHASHNIGQLGNLIRIMNDSSRSSIEDQNCKDDLMRNEASDAEILKTYYTGLLVVCLEMSGFISIGGQVGEDVLTSGLSAKLMCYLRVRVLREITTCQNDALHFFESKSLSGASSFRSRDEGRKLPDGVCEGIYMRSVDADSEEIWHIQDLRYGKLRYGVVDVNGRDESSRRKINHGSTSSNGKGRTSEEIMENEQSLASSGLEVVMDSVTNVPVKAIEATDEAATEVVKCVALEEFKTTNNDEVALFVAFKVAIVVVDTAKAIEVSRIMTNNIDTDAISMDIDVGIDTKRKIITKLLSLARKRAKIKMSNSRTSLHLISEAYQELPRLHPDCEVEFKIEVYPGTEPVSMAPYRMAPTEIRELKAQLQELLDKGFVRPSVSPWGAPVLFVKKKDRRFVKNFSMLASLLTKLLQKDVPFVWTEKCQESFEMLKRIVTEALVLVQPESGKDYVVFSDASHNGLGCVLMQDGKCVAYSSRLLKNHEKNYTTHCLELAAVVFALKIWRHYLYGERCHIYTDHKILKYLLTQKELNLRQRRWIELLKGYDLIIDYHPKKANVVADAHSRKTFADLQALDA</sequence>
<reference evidence="9" key="1">
    <citation type="submission" date="2019-09" db="EMBL/GenBank/DDBJ databases">
        <title>Draft genome information of white flower Hibiscus syriacus.</title>
        <authorList>
            <person name="Kim Y.-M."/>
        </authorList>
    </citation>
    <scope>NUCLEOTIDE SEQUENCE [LARGE SCALE GENOMIC DNA]</scope>
    <source>
        <strain evidence="9">YM2019G1</strain>
    </source>
</reference>
<evidence type="ECO:0000256" key="2">
    <source>
        <dbReference type="ARBA" id="ARBA00022695"/>
    </source>
</evidence>
<dbReference type="Gene3D" id="3.10.10.10">
    <property type="entry name" value="HIV Type 1 Reverse Transcriptase, subunit A, domain 1"/>
    <property type="match status" value="1"/>
</dbReference>
<evidence type="ECO:0000256" key="7">
    <source>
        <dbReference type="SAM" id="MobiDB-lite"/>
    </source>
</evidence>
<evidence type="ECO:0000256" key="4">
    <source>
        <dbReference type="ARBA" id="ARBA00022759"/>
    </source>
</evidence>
<evidence type="ECO:0000256" key="1">
    <source>
        <dbReference type="ARBA" id="ARBA00022679"/>
    </source>
</evidence>
<dbReference type="PANTHER" id="PTHR37984">
    <property type="entry name" value="PROTEIN CBG26694"/>
    <property type="match status" value="1"/>
</dbReference>
<dbReference type="CDD" id="cd09274">
    <property type="entry name" value="RNase_HI_RT_Ty3"/>
    <property type="match status" value="1"/>
</dbReference>
<keyword evidence="5" id="KW-0378">Hydrolase</keyword>
<dbReference type="AlphaFoldDB" id="A0A6A2Z918"/>
<dbReference type="InterPro" id="IPR050951">
    <property type="entry name" value="Retrovirus_Pol_polyprotein"/>
</dbReference>
<feature type="compositionally biased region" description="Polar residues" evidence="7">
    <location>
        <begin position="402"/>
        <end position="411"/>
    </location>
</feature>
<accession>A0A6A2Z918</accession>
<feature type="domain" description="Reverse transcriptase RNase H-like" evidence="8">
    <location>
        <begin position="674"/>
        <end position="770"/>
    </location>
</feature>
<dbReference type="GO" id="GO:0004519">
    <property type="term" value="F:endonuclease activity"/>
    <property type="evidence" value="ECO:0007669"/>
    <property type="project" value="UniProtKB-KW"/>
</dbReference>
<evidence type="ECO:0000313" key="10">
    <source>
        <dbReference type="Proteomes" id="UP000436088"/>
    </source>
</evidence>
<comment type="caution">
    <text evidence="9">The sequence shown here is derived from an EMBL/GenBank/DDBJ whole genome shotgun (WGS) entry which is preliminary data.</text>
</comment>
<gene>
    <name evidence="9" type="ORF">F3Y22_tig00111000pilonHSYRG00112</name>
</gene>
<dbReference type="EMBL" id="VEPZ02001196">
    <property type="protein sequence ID" value="KAE8688113.1"/>
    <property type="molecule type" value="Genomic_DNA"/>
</dbReference>
<evidence type="ECO:0000256" key="5">
    <source>
        <dbReference type="ARBA" id="ARBA00022801"/>
    </source>
</evidence>
<dbReference type="GO" id="GO:0003964">
    <property type="term" value="F:RNA-directed DNA polymerase activity"/>
    <property type="evidence" value="ECO:0007669"/>
    <property type="project" value="UniProtKB-KW"/>
</dbReference>
<feature type="region of interest" description="Disordered" evidence="7">
    <location>
        <begin position="169"/>
        <end position="205"/>
    </location>
</feature>
<keyword evidence="4" id="KW-0255">Endonuclease</keyword>